<dbReference type="InterPro" id="IPR001611">
    <property type="entry name" value="Leu-rich_rpt"/>
</dbReference>
<dbReference type="PROSITE" id="PS51450">
    <property type="entry name" value="LRR"/>
    <property type="match status" value="1"/>
</dbReference>
<accession>A0AAD8J8X6</accession>
<dbReference type="Pfam" id="PF25463">
    <property type="entry name" value="DUF7899"/>
    <property type="match status" value="1"/>
</dbReference>
<dbReference type="PANTHER" id="PTHR31789">
    <property type="entry name" value="OS05G0482600 PROTEIN"/>
    <property type="match status" value="1"/>
</dbReference>
<proteinExistence type="predicted"/>
<reference evidence="1" key="1">
    <citation type="submission" date="2023-02" db="EMBL/GenBank/DDBJ databases">
        <title>Genome of toxic invasive species Heracleum sosnowskyi carries increased number of genes despite the absence of recent whole-genome duplications.</title>
        <authorList>
            <person name="Schelkunov M."/>
            <person name="Shtratnikova V."/>
            <person name="Makarenko M."/>
            <person name="Klepikova A."/>
            <person name="Omelchenko D."/>
            <person name="Novikova G."/>
            <person name="Obukhova E."/>
            <person name="Bogdanov V."/>
            <person name="Penin A."/>
            <person name="Logacheva M."/>
        </authorList>
    </citation>
    <scope>NUCLEOTIDE SEQUENCE</scope>
    <source>
        <strain evidence="1">Hsosn_3</strain>
        <tissue evidence="1">Leaf</tissue>
    </source>
</reference>
<organism evidence="1 2">
    <name type="scientific">Heracleum sosnowskyi</name>
    <dbReference type="NCBI Taxonomy" id="360622"/>
    <lineage>
        <taxon>Eukaryota</taxon>
        <taxon>Viridiplantae</taxon>
        <taxon>Streptophyta</taxon>
        <taxon>Embryophyta</taxon>
        <taxon>Tracheophyta</taxon>
        <taxon>Spermatophyta</taxon>
        <taxon>Magnoliopsida</taxon>
        <taxon>eudicotyledons</taxon>
        <taxon>Gunneridae</taxon>
        <taxon>Pentapetalae</taxon>
        <taxon>asterids</taxon>
        <taxon>campanulids</taxon>
        <taxon>Apiales</taxon>
        <taxon>Apiaceae</taxon>
        <taxon>Apioideae</taxon>
        <taxon>apioid superclade</taxon>
        <taxon>Tordylieae</taxon>
        <taxon>Tordyliinae</taxon>
        <taxon>Heracleum</taxon>
    </lineage>
</organism>
<dbReference type="EMBL" id="JAUIZM010000002">
    <property type="protein sequence ID" value="KAK1400100.1"/>
    <property type="molecule type" value="Genomic_DNA"/>
</dbReference>
<dbReference type="Proteomes" id="UP001237642">
    <property type="component" value="Unassembled WGS sequence"/>
</dbReference>
<comment type="caution">
    <text evidence="1">The sequence shown here is derived from an EMBL/GenBank/DDBJ whole genome shotgun (WGS) entry which is preliminary data.</text>
</comment>
<gene>
    <name evidence="1" type="ORF">POM88_009963</name>
</gene>
<protein>
    <submittedName>
        <fullName evidence="1">Uncharacterized protein</fullName>
    </submittedName>
</protein>
<reference evidence="1" key="2">
    <citation type="submission" date="2023-05" db="EMBL/GenBank/DDBJ databases">
        <authorList>
            <person name="Schelkunov M.I."/>
        </authorList>
    </citation>
    <scope>NUCLEOTIDE SEQUENCE</scope>
    <source>
        <strain evidence="1">Hsosn_3</strain>
        <tissue evidence="1">Leaf</tissue>
    </source>
</reference>
<dbReference type="AlphaFoldDB" id="A0AAD8J8X6"/>
<name>A0AAD8J8X6_9APIA</name>
<evidence type="ECO:0000313" key="2">
    <source>
        <dbReference type="Proteomes" id="UP001237642"/>
    </source>
</evidence>
<evidence type="ECO:0000313" key="1">
    <source>
        <dbReference type="EMBL" id="KAK1400100.1"/>
    </source>
</evidence>
<dbReference type="InterPro" id="IPR057221">
    <property type="entry name" value="DUF7899"/>
</dbReference>
<sequence length="222" mass="25744">MLLRFVKARGYVHLKILSIEDGAEHKSFNFRLDCDKEPELIELFDEKLLIKQELKNLQILNLRNSKLSEISNSEYSSLPRIIFLNQNRIFLMMTNNFVVGWNPQEDDLVSIPFEDHILWGSGDNDFYITRDQDIILSYCRSATRYERPREGNASFNNTLTGHSIAKINVTEVSDSDFNNKMDQSSRTRKMHGKASLLFILMKSKTKYSPLTSPAVYMYGITD</sequence>
<dbReference type="PANTHER" id="PTHR31789:SF7">
    <property type="entry name" value="TRANSDUCIN_WD40 REPEAT-LIKE SUPERFAMILY PROTEIN"/>
    <property type="match status" value="1"/>
</dbReference>
<keyword evidence="2" id="KW-1185">Reference proteome</keyword>